<dbReference type="STRING" id="200904.GCA_900168775_00511"/>
<feature type="transmembrane region" description="Helical" evidence="1">
    <location>
        <begin position="12"/>
        <end position="32"/>
    </location>
</feature>
<comment type="caution">
    <text evidence="2">The sequence shown here is derived from an EMBL/GenBank/DDBJ whole genome shotgun (WGS) entry which is preliminary data.</text>
</comment>
<evidence type="ECO:0000313" key="3">
    <source>
        <dbReference type="Proteomes" id="UP000252254"/>
    </source>
</evidence>
<keyword evidence="1" id="KW-1133">Transmembrane helix</keyword>
<keyword evidence="1" id="KW-0812">Transmembrane</keyword>
<dbReference type="OrthoDB" id="2412610at2"/>
<reference evidence="2 3" key="1">
    <citation type="submission" date="2018-06" db="EMBL/GenBank/DDBJ databases">
        <title>Genomic Encyclopedia of Type Strains, Phase IV (KMG-IV): sequencing the most valuable type-strain genomes for metagenomic binning, comparative biology and taxonomic classification.</title>
        <authorList>
            <person name="Goeker M."/>
        </authorList>
    </citation>
    <scope>NUCLEOTIDE SEQUENCE [LARGE SCALE GENOMIC DNA]</scope>
    <source>
        <strain evidence="2 3">DSM 15140</strain>
    </source>
</reference>
<dbReference type="EMBL" id="QNRI01000002">
    <property type="protein sequence ID" value="RBP00475.1"/>
    <property type="molecule type" value="Genomic_DNA"/>
</dbReference>
<protein>
    <submittedName>
        <fullName evidence="2">Uncharacterized protein YpmS</fullName>
    </submittedName>
</protein>
<keyword evidence="1" id="KW-0472">Membrane</keyword>
<evidence type="ECO:0000256" key="1">
    <source>
        <dbReference type="SAM" id="Phobius"/>
    </source>
</evidence>
<evidence type="ECO:0000313" key="2">
    <source>
        <dbReference type="EMBL" id="RBP00475.1"/>
    </source>
</evidence>
<dbReference type="AlphaFoldDB" id="A0A366EG99"/>
<name>A0A366EG99_9BACI</name>
<gene>
    <name evidence="2" type="ORF">DES48_102238</name>
</gene>
<dbReference type="Pfam" id="PF09911">
    <property type="entry name" value="DUF2140"/>
    <property type="match status" value="1"/>
</dbReference>
<dbReference type="InterPro" id="IPR018672">
    <property type="entry name" value="DUF2140"/>
</dbReference>
<keyword evidence="3" id="KW-1185">Reference proteome</keyword>
<proteinExistence type="predicted"/>
<sequence length="202" mass="23220">MSQQKQAIWKRLFIVLLSINAFVLIALFILIFSPPPEHSINPKQNATEELSGAKFTVRSSKDNLSQLVNGYLDKVLHDSKGKYTVTFEQDVQFEGSVEAFNKDIPFTIRMKPIVQENGDIVLQQEEMSLGLLLLPKNKILEYVDKQADLPEWIQIDPKNEQIYVRVTQMELESNFHVQIQQFDLANDRLSFQIQVPTETLGL</sequence>
<dbReference type="RefSeq" id="WP_113867226.1">
    <property type="nucleotide sequence ID" value="NZ_BAABQN010000002.1"/>
</dbReference>
<dbReference type="Proteomes" id="UP000252254">
    <property type="component" value="Unassembled WGS sequence"/>
</dbReference>
<organism evidence="2 3">
    <name type="scientific">Paraliobacillus ryukyuensis</name>
    <dbReference type="NCBI Taxonomy" id="200904"/>
    <lineage>
        <taxon>Bacteria</taxon>
        <taxon>Bacillati</taxon>
        <taxon>Bacillota</taxon>
        <taxon>Bacilli</taxon>
        <taxon>Bacillales</taxon>
        <taxon>Bacillaceae</taxon>
        <taxon>Paraliobacillus</taxon>
    </lineage>
</organism>
<accession>A0A366EG99</accession>